<dbReference type="InParanoid" id="A0A409W148"/>
<dbReference type="Proteomes" id="UP000284706">
    <property type="component" value="Unassembled WGS sequence"/>
</dbReference>
<evidence type="ECO:0000313" key="2">
    <source>
        <dbReference type="EMBL" id="PPQ72221.1"/>
    </source>
</evidence>
<comment type="caution">
    <text evidence="2">The sequence shown here is derived from an EMBL/GenBank/DDBJ whole genome shotgun (WGS) entry which is preliminary data.</text>
</comment>
<gene>
    <name evidence="2" type="ORF">CVT26_006976</name>
</gene>
<sequence>MSQAQPGAGASYGQPYAFDQPRYPGGYTPTDAYNNSPYGNPGAASSGYAPSNNPSYYGQPPAQAPPYGQPQGGYPTNAYIPPSQLLNNYRG</sequence>
<evidence type="ECO:0000313" key="3">
    <source>
        <dbReference type="Proteomes" id="UP000284706"/>
    </source>
</evidence>
<protein>
    <submittedName>
        <fullName evidence="2">Uncharacterized protein</fullName>
    </submittedName>
</protein>
<keyword evidence="3" id="KW-1185">Reference proteome</keyword>
<organism evidence="2 3">
    <name type="scientific">Gymnopilus dilepis</name>
    <dbReference type="NCBI Taxonomy" id="231916"/>
    <lineage>
        <taxon>Eukaryota</taxon>
        <taxon>Fungi</taxon>
        <taxon>Dikarya</taxon>
        <taxon>Basidiomycota</taxon>
        <taxon>Agaricomycotina</taxon>
        <taxon>Agaricomycetes</taxon>
        <taxon>Agaricomycetidae</taxon>
        <taxon>Agaricales</taxon>
        <taxon>Agaricineae</taxon>
        <taxon>Hymenogastraceae</taxon>
        <taxon>Gymnopilus</taxon>
    </lineage>
</organism>
<dbReference type="EMBL" id="NHYE01005468">
    <property type="protein sequence ID" value="PPQ72221.1"/>
    <property type="molecule type" value="Genomic_DNA"/>
</dbReference>
<reference evidence="2 3" key="1">
    <citation type="journal article" date="2018" name="Evol. Lett.">
        <title>Horizontal gene cluster transfer increased hallucinogenic mushroom diversity.</title>
        <authorList>
            <person name="Reynolds H.T."/>
            <person name="Vijayakumar V."/>
            <person name="Gluck-Thaler E."/>
            <person name="Korotkin H.B."/>
            <person name="Matheny P.B."/>
            <person name="Slot J.C."/>
        </authorList>
    </citation>
    <scope>NUCLEOTIDE SEQUENCE [LARGE SCALE GENOMIC DNA]</scope>
    <source>
        <strain evidence="2 3">SRW20</strain>
    </source>
</reference>
<accession>A0A409W148</accession>
<name>A0A409W148_9AGAR</name>
<proteinExistence type="predicted"/>
<evidence type="ECO:0000256" key="1">
    <source>
        <dbReference type="SAM" id="MobiDB-lite"/>
    </source>
</evidence>
<dbReference type="AlphaFoldDB" id="A0A409W148"/>
<feature type="region of interest" description="Disordered" evidence="1">
    <location>
        <begin position="1"/>
        <end position="91"/>
    </location>
</feature>